<gene>
    <name evidence="9" type="primary">WBGene00109382</name>
</gene>
<dbReference type="InterPro" id="IPR015946">
    <property type="entry name" value="KH_dom-like_a/b"/>
</dbReference>
<dbReference type="GO" id="GO:0008270">
    <property type="term" value="F:zinc ion binding"/>
    <property type="evidence" value="ECO:0007669"/>
    <property type="project" value="UniProtKB-KW"/>
</dbReference>
<sequence length="1302" mass="147285">MNHPDEQEDYRISPRKSSRTPKKKRRSESPLPSPVKRQKQQIKQQIIVVDSEEDSLQGDIDDEAHIQAATCATDIVLPGDEPTLTDCEEIYSSLPPDITIEQIVRVTRSAVQGEQLKVTRDDNRNLKIISATALMAESDADTNFHTRTTCGCVVCERTIEAGEMFLNFPDDLDRRRIWGNLLGFRYQEMLRVKSRMVTIGAICTDHFAEECFRMYNFNKAAIEALGVPKHVSPNKSPMKRKPWNCTICTFASYSPYNTYQHIMNEHINNNTGSNSVEGTGYTCPFCRRCTYGYKTLSGFKRHMICPPVEHCHLKRVFEMAREMCRSQQLEPANQWSSWTENNVSLAYYGFIPPKKVVVVKRRSETVPNSPLKPTIKLAVRPDSTSPQKDGSNIHRISLSQASRMIGSALSDHASLVLPSPSSSQVVDERGNKKYPSYPNSPSSSNPTLADVLAGVGRGGASNDDSSSHSMNEVVNEPLDPVYLKKWMTTSDIRVSKRQIEAAQARARLFGDALGPGDIPLPAPFKNDKKDLTADLSSHRPLFSPTITVPGRPRMPTSVLSPSTPSPSSPPPTPPPLLSLFSHDRIHTSFLLLLLYLPIAIPLFIFRICLGFHSFVVACLLRKANLLRGIVLRVMCGVCGIVVTSTGQDDPSCRVIVSNHISHLDHLAVDLIHPCVLASVWNIPNLLRWCFGYVDLGAREGRQELVNGAKKFIQTEEPCLLAFPESALTSGKVGLLRFATWPFEVCPNIQPVSIRISRPLFSIESTVLGSAWWQDLIFFLALPFTVINVKWLPAMKKEEDETVEEFALRVSKEVARDLSITVTDYTSHDAVEAAKKHLAAREAAATKKPSSRVRMSPSKLDAAAMAIKQAHPTVAVVDIRRDLEMTHDLTLTIDRIKTGVLKSSVVTNKKTSPSSSMSDPSEWRRLFNERKWAMIECNRARYLDKAVKIGHLDRMYSEGPANEPRVEPINDEWKAVYDDQREKRMMKESEMDMEEKRHREIVLGANTENMARWKVEADGNAQVWDAMKKRLEDESAERAALRIKFLVADTERRLKMMKKEEKENKMMSRCPFLTPSTSLTFFSQSFKWDSRLRKTGRICGNAVMPSKVWRYDRSQGRVFNREEGKRFGYDVGLEDRLILQSLAIKDRRLDQKKIMQLSHIYQARLADLIETNETLAAYKLEFSGVKVNTAFSEITVSWIARGEGDEEIKSVLEVERHSIRRQLAEMLSTTVPEVKFKADKTQLKLEEMGSLFKKADYGMDYRAISSTGRVMGNVEEKKEEKVKEKPDWKKRLDEKNTTVFIDC</sequence>
<feature type="compositionally biased region" description="Low complexity" evidence="7">
    <location>
        <begin position="416"/>
        <end position="425"/>
    </location>
</feature>
<evidence type="ECO:0000256" key="3">
    <source>
        <dbReference type="ARBA" id="ARBA00022771"/>
    </source>
</evidence>
<dbReference type="GO" id="GO:0036503">
    <property type="term" value="P:ERAD pathway"/>
    <property type="evidence" value="ECO:0000318"/>
    <property type="project" value="GO_Central"/>
</dbReference>
<feature type="compositionally biased region" description="Pro residues" evidence="7">
    <location>
        <begin position="563"/>
        <end position="573"/>
    </location>
</feature>
<feature type="region of interest" description="Disordered" evidence="7">
    <location>
        <begin position="549"/>
        <end position="573"/>
    </location>
</feature>
<keyword evidence="8" id="KW-1133">Transmembrane helix</keyword>
<evidence type="ECO:0000256" key="2">
    <source>
        <dbReference type="ARBA" id="ARBA00022723"/>
    </source>
</evidence>
<dbReference type="Gene3D" id="3.30.300.20">
    <property type="match status" value="1"/>
</dbReference>
<feature type="compositionally biased region" description="Polar residues" evidence="7">
    <location>
        <begin position="462"/>
        <end position="472"/>
    </location>
</feature>
<feature type="compositionally biased region" description="Low complexity" evidence="7">
    <location>
        <begin position="434"/>
        <end position="446"/>
    </location>
</feature>
<dbReference type="InterPro" id="IPR023799">
    <property type="entry name" value="RbfA_dom_sf"/>
</dbReference>
<organism evidence="9 10">
    <name type="scientific">Pristionchus pacificus</name>
    <name type="common">Parasitic nematode worm</name>
    <dbReference type="NCBI Taxonomy" id="54126"/>
    <lineage>
        <taxon>Eukaryota</taxon>
        <taxon>Metazoa</taxon>
        <taxon>Ecdysozoa</taxon>
        <taxon>Nematoda</taxon>
        <taxon>Chromadorea</taxon>
        <taxon>Rhabditida</taxon>
        <taxon>Rhabditina</taxon>
        <taxon>Diplogasteromorpha</taxon>
        <taxon>Diplogasteroidea</taxon>
        <taxon>Neodiplogasteridae</taxon>
        <taxon>Pristionchus</taxon>
    </lineage>
</organism>
<evidence type="ECO:0000256" key="1">
    <source>
        <dbReference type="ARBA" id="ARBA00004370"/>
    </source>
</evidence>
<keyword evidence="6 8" id="KW-0472">Membrane</keyword>
<dbReference type="PROSITE" id="PS50950">
    <property type="entry name" value="ZF_THAP"/>
    <property type="match status" value="1"/>
</dbReference>
<dbReference type="Gene3D" id="1.10.8.10">
    <property type="entry name" value="DNA helicase RuvA subunit, C-terminal domain"/>
    <property type="match status" value="1"/>
</dbReference>
<dbReference type="EnsemblMetazoa" id="PPA19828.1">
    <property type="protein sequence ID" value="PPA19828.1"/>
    <property type="gene ID" value="WBGene00109382"/>
</dbReference>
<dbReference type="Proteomes" id="UP000005239">
    <property type="component" value="Unassembled WGS sequence"/>
</dbReference>
<dbReference type="SUPFAM" id="SSF89919">
    <property type="entry name" value="Ribosome-binding factor A, RbfA"/>
    <property type="match status" value="1"/>
</dbReference>
<evidence type="ECO:0000256" key="6">
    <source>
        <dbReference type="ARBA" id="ARBA00023136"/>
    </source>
</evidence>
<reference evidence="9" key="2">
    <citation type="submission" date="2022-06" db="UniProtKB">
        <authorList>
            <consortium name="EnsemblMetazoa"/>
        </authorList>
    </citation>
    <scope>IDENTIFICATION</scope>
    <source>
        <strain evidence="9">PS312</strain>
    </source>
</reference>
<accession>A0A2A6BJA7</accession>
<evidence type="ECO:0000313" key="9">
    <source>
        <dbReference type="EnsemblMetazoa" id="PPA19828.1"/>
    </source>
</evidence>
<evidence type="ECO:0000256" key="5">
    <source>
        <dbReference type="ARBA" id="ARBA00023125"/>
    </source>
</evidence>
<feature type="region of interest" description="Disordered" evidence="7">
    <location>
        <begin position="416"/>
        <end position="472"/>
    </location>
</feature>
<evidence type="ECO:0000256" key="7">
    <source>
        <dbReference type="SAM" id="MobiDB-lite"/>
    </source>
</evidence>
<reference evidence="10" key="1">
    <citation type="journal article" date="2008" name="Nat. Genet.">
        <title>The Pristionchus pacificus genome provides a unique perspective on nematode lifestyle and parasitism.</title>
        <authorList>
            <person name="Dieterich C."/>
            <person name="Clifton S.W."/>
            <person name="Schuster L.N."/>
            <person name="Chinwalla A."/>
            <person name="Delehaunty K."/>
            <person name="Dinkelacker I."/>
            <person name="Fulton L."/>
            <person name="Fulton R."/>
            <person name="Godfrey J."/>
            <person name="Minx P."/>
            <person name="Mitreva M."/>
            <person name="Roeseler W."/>
            <person name="Tian H."/>
            <person name="Witte H."/>
            <person name="Yang S.P."/>
            <person name="Wilson R.K."/>
            <person name="Sommer R.J."/>
        </authorList>
    </citation>
    <scope>NUCLEOTIDE SEQUENCE [LARGE SCALE GENOMIC DNA]</scope>
    <source>
        <strain evidence="10">PS312</strain>
    </source>
</reference>
<keyword evidence="5" id="KW-0238">DNA-binding</keyword>
<accession>A0A8R1YIC2</accession>
<feature type="compositionally biased region" description="Basic residues" evidence="7">
    <location>
        <begin position="13"/>
        <end position="26"/>
    </location>
</feature>
<keyword evidence="3" id="KW-0863">Zinc-finger</keyword>
<feature type="region of interest" description="Disordered" evidence="7">
    <location>
        <begin position="1"/>
        <end position="42"/>
    </location>
</feature>
<keyword evidence="10" id="KW-1185">Reference proteome</keyword>
<dbReference type="PANTHER" id="PTHR15486">
    <property type="entry name" value="ANCIENT UBIQUITOUS PROTEIN"/>
    <property type="match status" value="1"/>
</dbReference>
<feature type="transmembrane region" description="Helical" evidence="8">
    <location>
        <begin position="589"/>
        <end position="617"/>
    </location>
</feature>
<keyword evidence="8" id="KW-0812">Transmembrane</keyword>
<proteinExistence type="predicted"/>
<dbReference type="PANTHER" id="PTHR15486:SF96">
    <property type="entry name" value="LIPID DROPLET-REGULATING VLDL ASSEMBLY FACTOR AUP1"/>
    <property type="match status" value="1"/>
</dbReference>
<evidence type="ECO:0000256" key="8">
    <source>
        <dbReference type="SAM" id="Phobius"/>
    </source>
</evidence>
<protein>
    <submittedName>
        <fullName evidence="9">THAP-type domain-containing protein</fullName>
    </submittedName>
</protein>
<keyword evidence="4" id="KW-0862">Zinc</keyword>
<evidence type="ECO:0000256" key="4">
    <source>
        <dbReference type="ARBA" id="ARBA00022833"/>
    </source>
</evidence>
<dbReference type="InterPro" id="IPR006612">
    <property type="entry name" value="THAP_Znf"/>
</dbReference>
<feature type="transmembrane region" description="Helical" evidence="8">
    <location>
        <begin position="629"/>
        <end position="646"/>
    </location>
</feature>
<evidence type="ECO:0000313" key="10">
    <source>
        <dbReference type="Proteomes" id="UP000005239"/>
    </source>
</evidence>
<dbReference type="GO" id="GO:0003677">
    <property type="term" value="F:DNA binding"/>
    <property type="evidence" value="ECO:0007669"/>
    <property type="project" value="UniProtKB-UniRule"/>
</dbReference>
<keyword evidence="2" id="KW-0479">Metal-binding</keyword>
<name>A0A2A6BJA7_PRIPA</name>
<dbReference type="GO" id="GO:0005789">
    <property type="term" value="C:endoplasmic reticulum membrane"/>
    <property type="evidence" value="ECO:0000318"/>
    <property type="project" value="GO_Central"/>
</dbReference>
<comment type="subcellular location">
    <subcellularLocation>
        <location evidence="1">Membrane</location>
    </subcellularLocation>
</comment>